<dbReference type="Proteomes" id="UP000787472">
    <property type="component" value="Unassembled WGS sequence"/>
</dbReference>
<reference evidence="2" key="1">
    <citation type="submission" date="2020-03" db="EMBL/GenBank/DDBJ databases">
        <authorList>
            <person name="Guo F."/>
        </authorList>
    </citation>
    <scope>NUCLEOTIDE SEQUENCE</scope>
    <source>
        <strain evidence="2">JCM 30134</strain>
    </source>
</reference>
<feature type="region of interest" description="Disordered" evidence="1">
    <location>
        <begin position="45"/>
        <end position="72"/>
    </location>
</feature>
<sequence length="72" mass="8054">MTHNHSSESDLLTQEDLLIALDQLHQTVEVMAAVIKRLQRDVSRSLPSLAKSDHQASPAAFDFDSLTDTNRH</sequence>
<proteinExistence type="predicted"/>
<protein>
    <submittedName>
        <fullName evidence="2">Uncharacterized protein</fullName>
    </submittedName>
</protein>
<evidence type="ECO:0000313" key="3">
    <source>
        <dbReference type="Proteomes" id="UP000787472"/>
    </source>
</evidence>
<name>A0A9E5JY20_9GAMM</name>
<evidence type="ECO:0000256" key="1">
    <source>
        <dbReference type="SAM" id="MobiDB-lite"/>
    </source>
</evidence>
<organism evidence="2 3">
    <name type="scientific">Pseudomaricurvus hydrocarbonicus</name>
    <dbReference type="NCBI Taxonomy" id="1470433"/>
    <lineage>
        <taxon>Bacteria</taxon>
        <taxon>Pseudomonadati</taxon>
        <taxon>Pseudomonadota</taxon>
        <taxon>Gammaproteobacteria</taxon>
        <taxon>Cellvibrionales</taxon>
        <taxon>Cellvibrionaceae</taxon>
        <taxon>Pseudomaricurvus</taxon>
    </lineage>
</organism>
<comment type="caution">
    <text evidence="2">The sequence shown here is derived from an EMBL/GenBank/DDBJ whole genome shotgun (WGS) entry which is preliminary data.</text>
</comment>
<accession>A0A9E5JY20</accession>
<keyword evidence="3" id="KW-1185">Reference proteome</keyword>
<evidence type="ECO:0000313" key="2">
    <source>
        <dbReference type="EMBL" id="NHO64172.1"/>
    </source>
</evidence>
<gene>
    <name evidence="2" type="ORF">G8770_01265</name>
</gene>
<dbReference type="RefSeq" id="WP_167180929.1">
    <property type="nucleotide sequence ID" value="NZ_JAAONZ010000001.1"/>
</dbReference>
<dbReference type="AlphaFoldDB" id="A0A9E5JY20"/>
<dbReference type="EMBL" id="JAAONZ010000001">
    <property type="protein sequence ID" value="NHO64172.1"/>
    <property type="molecule type" value="Genomic_DNA"/>
</dbReference>